<dbReference type="RefSeq" id="WP_386065197.1">
    <property type="nucleotide sequence ID" value="NZ_JBHLTQ010000010.1"/>
</dbReference>
<comment type="caution">
    <text evidence="2">The sequence shown here is derived from an EMBL/GenBank/DDBJ whole genome shotgun (WGS) entry which is preliminary data.</text>
</comment>
<organism evidence="2 3">
    <name type="scientific">Winogradskyella pulchriflava</name>
    <dbReference type="NCBI Taxonomy" id="1110688"/>
    <lineage>
        <taxon>Bacteria</taxon>
        <taxon>Pseudomonadati</taxon>
        <taxon>Bacteroidota</taxon>
        <taxon>Flavobacteriia</taxon>
        <taxon>Flavobacteriales</taxon>
        <taxon>Flavobacteriaceae</taxon>
        <taxon>Winogradskyella</taxon>
    </lineage>
</organism>
<dbReference type="Proteomes" id="UP001589832">
    <property type="component" value="Unassembled WGS sequence"/>
</dbReference>
<gene>
    <name evidence="2" type="ORF">ACFFGA_14830</name>
</gene>
<evidence type="ECO:0000259" key="1">
    <source>
        <dbReference type="Pfam" id="PF20274"/>
    </source>
</evidence>
<keyword evidence="3" id="KW-1185">Reference proteome</keyword>
<protein>
    <submittedName>
        <fullName evidence="2">Cyclic-phosphate processing receiver domain-containing protein</fullName>
    </submittedName>
</protein>
<name>A0ABV6QC90_9FLAO</name>
<accession>A0ABV6QC90</accession>
<evidence type="ECO:0000313" key="2">
    <source>
        <dbReference type="EMBL" id="MFC0605839.1"/>
    </source>
</evidence>
<evidence type="ECO:0000313" key="3">
    <source>
        <dbReference type="Proteomes" id="UP001589832"/>
    </source>
</evidence>
<dbReference type="Pfam" id="PF20274">
    <property type="entry name" value="cREC_REC"/>
    <property type="match status" value="1"/>
</dbReference>
<sequence length="211" mass="24482">MRIRYCWRCKMEVPMLEGEESIIASKLYSEGFKTLEKDRQKRFKKLLDYYNDLTGFGETEPNAIIHHFADMYGPDCENCGKPYRTDKAKYCASCGNKRKMKKLFLDDVRTIEMIYDKSMESEFDIVQTYEEFVGYIKENGLPNYISFDNDLGLNKNGIVALDGLACAKWLVYESGLDLRNLEFKVHSANPVASEQIKGLLNNYIKHLKTTE</sequence>
<reference evidence="2 3" key="1">
    <citation type="submission" date="2024-09" db="EMBL/GenBank/DDBJ databases">
        <authorList>
            <person name="Sun Q."/>
            <person name="Mori K."/>
        </authorList>
    </citation>
    <scope>NUCLEOTIDE SEQUENCE [LARGE SCALE GENOMIC DNA]</scope>
    <source>
        <strain evidence="2 3">NCAIM B.02481</strain>
    </source>
</reference>
<dbReference type="EMBL" id="JBHLTQ010000010">
    <property type="protein sequence ID" value="MFC0605839.1"/>
    <property type="molecule type" value="Genomic_DNA"/>
</dbReference>
<proteinExistence type="predicted"/>
<dbReference type="InterPro" id="IPR046909">
    <property type="entry name" value="cREC_REC"/>
</dbReference>
<feature type="domain" description="Cyclic-phosphate processing Receiver" evidence="1">
    <location>
        <begin position="102"/>
        <end position="202"/>
    </location>
</feature>